<reference evidence="3 4" key="1">
    <citation type="submission" date="2023-12" db="EMBL/GenBank/DDBJ databases">
        <title>30 novel species of actinomycetes from the DSMZ collection.</title>
        <authorList>
            <person name="Nouioui I."/>
        </authorList>
    </citation>
    <scope>NUCLEOTIDE SEQUENCE [LARGE SCALE GENOMIC DNA]</scope>
    <source>
        <strain evidence="3 4">DSM 41528</strain>
    </source>
</reference>
<dbReference type="Pfam" id="PF04149">
    <property type="entry name" value="DUF397"/>
    <property type="match status" value="1"/>
</dbReference>
<evidence type="ECO:0000313" key="4">
    <source>
        <dbReference type="Proteomes" id="UP001307760"/>
    </source>
</evidence>
<evidence type="ECO:0000256" key="1">
    <source>
        <dbReference type="SAM" id="MobiDB-lite"/>
    </source>
</evidence>
<dbReference type="EMBL" id="JAZBJP010000005">
    <property type="protein sequence ID" value="MEE4420491.1"/>
    <property type="molecule type" value="Genomic_DNA"/>
</dbReference>
<accession>A0ABU7NNN7</accession>
<proteinExistence type="predicted"/>
<feature type="domain" description="DUF397" evidence="2">
    <location>
        <begin position="9"/>
        <end position="63"/>
    </location>
</feature>
<gene>
    <name evidence="3" type="ORF">V2J85_14120</name>
</gene>
<dbReference type="InterPro" id="IPR007278">
    <property type="entry name" value="DUF397"/>
</dbReference>
<keyword evidence="4" id="KW-1185">Reference proteome</keyword>
<sequence length="70" mass="7577">MREYDLSSARWRKSSYSDTNGGSCVEVADDFPGVVPVRDSKTPQGPALIVPAGAWSTFIATVKNAQFRNA</sequence>
<feature type="region of interest" description="Disordered" evidence="1">
    <location>
        <begin position="1"/>
        <end position="20"/>
    </location>
</feature>
<dbReference type="RefSeq" id="WP_261951559.1">
    <property type="nucleotide sequence ID" value="NZ_JAZBJP010000005.1"/>
</dbReference>
<protein>
    <submittedName>
        <fullName evidence="3">DUF397 domain-containing protein</fullName>
    </submittedName>
</protein>
<dbReference type="Proteomes" id="UP001307760">
    <property type="component" value="Unassembled WGS sequence"/>
</dbReference>
<name>A0ABU7NNN7_9ACTN</name>
<evidence type="ECO:0000313" key="3">
    <source>
        <dbReference type="EMBL" id="MEE4420491.1"/>
    </source>
</evidence>
<evidence type="ECO:0000259" key="2">
    <source>
        <dbReference type="Pfam" id="PF04149"/>
    </source>
</evidence>
<organism evidence="3 4">
    <name type="scientific">Streptomyces bugieae</name>
    <dbReference type="NCBI Taxonomy" id="3098223"/>
    <lineage>
        <taxon>Bacteria</taxon>
        <taxon>Bacillati</taxon>
        <taxon>Actinomycetota</taxon>
        <taxon>Actinomycetes</taxon>
        <taxon>Kitasatosporales</taxon>
        <taxon>Streptomycetaceae</taxon>
        <taxon>Streptomyces</taxon>
    </lineage>
</organism>
<comment type="caution">
    <text evidence="3">The sequence shown here is derived from an EMBL/GenBank/DDBJ whole genome shotgun (WGS) entry which is preliminary data.</text>
</comment>